<dbReference type="SUPFAM" id="SSF51445">
    <property type="entry name" value="(Trans)glycosidases"/>
    <property type="match status" value="1"/>
</dbReference>
<dbReference type="Proteomes" id="UP000085678">
    <property type="component" value="Unplaced"/>
</dbReference>
<dbReference type="InParanoid" id="A0A1S3KI01"/>
<dbReference type="OMA" id="WDISENA"/>
<dbReference type="InterPro" id="IPR045857">
    <property type="entry name" value="O16G_dom_2"/>
</dbReference>
<dbReference type="InterPro" id="IPR017853">
    <property type="entry name" value="GH"/>
</dbReference>
<dbReference type="SMART" id="SM00642">
    <property type="entry name" value="Aamy"/>
    <property type="match status" value="1"/>
</dbReference>
<dbReference type="FunFam" id="3.90.400.10:FF:000001">
    <property type="entry name" value="Maltase A3, isoform A"/>
    <property type="match status" value="1"/>
</dbReference>
<dbReference type="RefSeq" id="XP_013421851.1">
    <property type="nucleotide sequence ID" value="XM_013566397.1"/>
</dbReference>
<dbReference type="PANTHER" id="PTHR10357">
    <property type="entry name" value="ALPHA-AMYLASE FAMILY MEMBER"/>
    <property type="match status" value="1"/>
</dbReference>
<dbReference type="Gene3D" id="3.20.20.80">
    <property type="entry name" value="Glycosidases"/>
    <property type="match status" value="2"/>
</dbReference>
<dbReference type="InterPro" id="IPR013780">
    <property type="entry name" value="Glyco_hydro_b"/>
</dbReference>
<evidence type="ECO:0000313" key="4">
    <source>
        <dbReference type="Proteomes" id="UP000085678"/>
    </source>
</evidence>
<organism evidence="4 5">
    <name type="scientific">Lingula anatina</name>
    <name type="common">Brachiopod</name>
    <name type="synonym">Lingula unguis</name>
    <dbReference type="NCBI Taxonomy" id="7574"/>
    <lineage>
        <taxon>Eukaryota</taxon>
        <taxon>Metazoa</taxon>
        <taxon>Spiralia</taxon>
        <taxon>Lophotrochozoa</taxon>
        <taxon>Brachiopoda</taxon>
        <taxon>Linguliformea</taxon>
        <taxon>Lingulata</taxon>
        <taxon>Lingulida</taxon>
        <taxon>Linguloidea</taxon>
        <taxon>Lingulidae</taxon>
        <taxon>Lingula</taxon>
    </lineage>
</organism>
<dbReference type="STRING" id="7574.A0A1S3KI01"/>
<evidence type="ECO:0000256" key="1">
    <source>
        <dbReference type="ARBA" id="ARBA00023180"/>
    </source>
</evidence>
<dbReference type="GeneID" id="106181874"/>
<protein>
    <submittedName>
        <fullName evidence="5">Maltase 1-like</fullName>
    </submittedName>
</protein>
<keyword evidence="4" id="KW-1185">Reference proteome</keyword>
<dbReference type="Pfam" id="PF00128">
    <property type="entry name" value="Alpha-amylase"/>
    <property type="match status" value="1"/>
</dbReference>
<dbReference type="PANTHER" id="PTHR10357:SF179">
    <property type="entry name" value="NEUTRAL AND BASIC AMINO ACID TRANSPORT PROTEIN RBAT"/>
    <property type="match status" value="1"/>
</dbReference>
<proteinExistence type="predicted"/>
<dbReference type="GO" id="GO:0005975">
    <property type="term" value="P:carbohydrate metabolic process"/>
    <property type="evidence" value="ECO:0007669"/>
    <property type="project" value="InterPro"/>
</dbReference>
<keyword evidence="2" id="KW-1133">Transmembrane helix</keyword>
<keyword evidence="2" id="KW-0812">Transmembrane</keyword>
<dbReference type="OrthoDB" id="1740265at2759"/>
<feature type="transmembrane region" description="Helical" evidence="2">
    <location>
        <begin position="39"/>
        <end position="62"/>
    </location>
</feature>
<evidence type="ECO:0000313" key="5">
    <source>
        <dbReference type="RefSeq" id="XP_013421851.1"/>
    </source>
</evidence>
<dbReference type="Gene3D" id="3.90.400.10">
    <property type="entry name" value="Oligo-1,6-glucosidase, Domain 2"/>
    <property type="match status" value="1"/>
</dbReference>
<dbReference type="AlphaFoldDB" id="A0A1S3KI01"/>
<reference evidence="5" key="1">
    <citation type="submission" date="2025-08" db="UniProtKB">
        <authorList>
            <consortium name="RefSeq"/>
        </authorList>
    </citation>
    <scope>IDENTIFICATION</scope>
    <source>
        <tissue evidence="5">Gonads</tissue>
    </source>
</reference>
<accession>A0A1S3KI01</accession>
<keyword evidence="1" id="KW-0325">Glycoprotein</keyword>
<keyword evidence="2" id="KW-0472">Membrane</keyword>
<feature type="domain" description="Glycosyl hydrolase family 13 catalytic" evidence="3">
    <location>
        <begin position="89"/>
        <end position="474"/>
    </location>
</feature>
<sequence>MSVRQRQAPTVTSEVCTDQVPEWKPAPRWKKSQPLSAEIWEYVSFISQSVLVTILLGVILVIPRYFVVTFFPVATEPTLEWWQTSIIYQVEPRLFQDSDGDGVGDLKGLTDRLDYFDYIRVNAILLGPVYEHSGSGVTSFTEVAPALGTHQDFKRLIESAHAKGKKIILDFIPNHTSDQHQWFQASRKSSQKYKDFYIWSDGVLLENGKRGPPSDWKDYSCHSAWEWDEERQQFYLHQFSRSLPDLNYRNPDVVAEVTASLRFWLDQGVDGFRLQAVDRLFEHEDLTANIKSEDEMQTPCPSWHHRFLSNITESRAVLDHWRHLLDEYGEKTGQTKILLSDANYEHARSVMALYNSSDMPVNRDFTKVGRSCGGQCIGRIVESWMTTMPVGKWPNWVTSYHGNERMVTRLGRNFATAINMLVMLLPGTPVVYFGDELGQNNAIAGPGGKESPMLWDISENAGFTQSKEKIGHIHPDSQMLSVATQKADDTGKSVLRRFRFLAKTRDQPSFHRGTFKSRLINKHIYSFIRSYESEPSYLVMINFGTEKSSIDFTEEDLRLPSHGVVEVNTGNFENDAFALETRVDFKVIELAPAQGLVIRFYPERQDN</sequence>
<evidence type="ECO:0000259" key="3">
    <source>
        <dbReference type="SMART" id="SM00642"/>
    </source>
</evidence>
<gene>
    <name evidence="5" type="primary">LOC106181874</name>
</gene>
<dbReference type="InterPro" id="IPR006047">
    <property type="entry name" value="GH13_cat_dom"/>
</dbReference>
<dbReference type="KEGG" id="lak:106181874"/>
<dbReference type="Gene3D" id="2.60.40.1180">
    <property type="entry name" value="Golgi alpha-mannosidase II"/>
    <property type="match status" value="1"/>
</dbReference>
<name>A0A1S3KI01_LINAN</name>
<evidence type="ECO:0000256" key="2">
    <source>
        <dbReference type="SAM" id="Phobius"/>
    </source>
</evidence>